<dbReference type="OrthoDB" id="7956241at2"/>
<keyword evidence="3" id="KW-1185">Reference proteome</keyword>
<keyword evidence="1" id="KW-0812">Transmembrane</keyword>
<accession>A0A2S5JMI3</accession>
<keyword evidence="1" id="KW-0472">Membrane</keyword>
<dbReference type="RefSeq" id="WP_104069137.1">
    <property type="nucleotide sequence ID" value="NZ_PRDS01000001.1"/>
</dbReference>
<gene>
    <name evidence="2" type="ORF">LV82_00550</name>
</gene>
<evidence type="ECO:0000313" key="2">
    <source>
        <dbReference type="EMBL" id="PPB82611.1"/>
    </source>
</evidence>
<evidence type="ECO:0000256" key="1">
    <source>
        <dbReference type="SAM" id="Phobius"/>
    </source>
</evidence>
<protein>
    <submittedName>
        <fullName evidence="2">Uncharacterized protein</fullName>
    </submittedName>
</protein>
<comment type="caution">
    <text evidence="2">The sequence shown here is derived from an EMBL/GenBank/DDBJ whole genome shotgun (WGS) entry which is preliminary data.</text>
</comment>
<evidence type="ECO:0000313" key="3">
    <source>
        <dbReference type="Proteomes" id="UP000239736"/>
    </source>
</evidence>
<reference evidence="2 3" key="1">
    <citation type="submission" date="2018-01" db="EMBL/GenBank/DDBJ databases">
        <title>Genomic Encyclopedia of Archaeal and Bacterial Type Strains, Phase II (KMG-II): from individual species to whole genera.</title>
        <authorList>
            <person name="Goeker M."/>
        </authorList>
    </citation>
    <scope>NUCLEOTIDE SEQUENCE [LARGE SCALE GENOMIC DNA]</scope>
    <source>
        <strain evidence="2 3">DSM 12048</strain>
    </source>
</reference>
<keyword evidence="1" id="KW-1133">Transmembrane helix</keyword>
<feature type="transmembrane region" description="Helical" evidence="1">
    <location>
        <begin position="12"/>
        <end position="29"/>
    </location>
</feature>
<dbReference type="EMBL" id="PRDS01000001">
    <property type="protein sequence ID" value="PPB82611.1"/>
    <property type="molecule type" value="Genomic_DNA"/>
</dbReference>
<name>A0A2S5JMI3_9RHOB</name>
<dbReference type="AlphaFoldDB" id="A0A2S5JMI3"/>
<dbReference type="Proteomes" id="UP000239736">
    <property type="component" value="Unassembled WGS sequence"/>
</dbReference>
<proteinExistence type="predicted"/>
<sequence length="63" mass="6914">MQNRVRKIRRAVVNVASVLAIAFATGHVMQNWGVYEALLKGEDAPPSYRLISVKTTSAEVTAK</sequence>
<organism evidence="2 3">
    <name type="scientific">Albidovulum inexpectatum</name>
    <dbReference type="NCBI Taxonomy" id="196587"/>
    <lineage>
        <taxon>Bacteria</taxon>
        <taxon>Pseudomonadati</taxon>
        <taxon>Pseudomonadota</taxon>
        <taxon>Alphaproteobacteria</taxon>
        <taxon>Rhodobacterales</taxon>
        <taxon>Paracoccaceae</taxon>
        <taxon>Albidovulum</taxon>
    </lineage>
</organism>